<reference evidence="3" key="1">
    <citation type="submission" date="2022-11" db="EMBL/GenBank/DDBJ databases">
        <authorList>
            <person name="Morgan W.R."/>
            <person name="Tartar A."/>
        </authorList>
    </citation>
    <scope>NUCLEOTIDE SEQUENCE</scope>
    <source>
        <strain evidence="3">ARSEF 373</strain>
    </source>
</reference>
<sequence length="94" mass="10535">MNTIEFDKRAQCFIDQFSAVPVWGVAANISGNTTLAENIADNGGIKLARNCELRCLEITEEELDQLLYLSAAQVWCHKLKSACVAHMLRSVHIW</sequence>
<evidence type="ECO:0000313" key="3">
    <source>
        <dbReference type="EMBL" id="DBA02206.1"/>
    </source>
</evidence>
<dbReference type="PANTHER" id="PTHR11733:SF167">
    <property type="entry name" value="FI17812P1-RELATED"/>
    <property type="match status" value="1"/>
</dbReference>
<dbReference type="GO" id="GO:0004222">
    <property type="term" value="F:metalloendopeptidase activity"/>
    <property type="evidence" value="ECO:0007669"/>
    <property type="project" value="InterPro"/>
</dbReference>
<dbReference type="Gene3D" id="3.40.390.10">
    <property type="entry name" value="Collagenase (Catalytic Domain)"/>
    <property type="match status" value="1"/>
</dbReference>
<protein>
    <recommendedName>
        <fullName evidence="2">Peptidase M13 C-terminal domain-containing protein</fullName>
    </recommendedName>
</protein>
<dbReference type="InterPro" id="IPR018497">
    <property type="entry name" value="Peptidase_M13_C"/>
</dbReference>
<dbReference type="GO" id="GO:0005886">
    <property type="term" value="C:plasma membrane"/>
    <property type="evidence" value="ECO:0007669"/>
    <property type="project" value="TreeGrafter"/>
</dbReference>
<feature type="domain" description="Peptidase M13 C-terminal" evidence="2">
    <location>
        <begin position="4"/>
        <end position="86"/>
    </location>
</feature>
<dbReference type="Proteomes" id="UP001146120">
    <property type="component" value="Unassembled WGS sequence"/>
</dbReference>
<dbReference type="AlphaFoldDB" id="A0AAV2Z7B7"/>
<gene>
    <name evidence="3" type="ORF">N0F65_004841</name>
</gene>
<comment type="caution">
    <text evidence="3">The sequence shown here is derived from an EMBL/GenBank/DDBJ whole genome shotgun (WGS) entry which is preliminary data.</text>
</comment>
<evidence type="ECO:0000259" key="2">
    <source>
        <dbReference type="Pfam" id="PF01431"/>
    </source>
</evidence>
<dbReference type="PROSITE" id="PS51885">
    <property type="entry name" value="NEPRILYSIN"/>
    <property type="match status" value="1"/>
</dbReference>
<dbReference type="Pfam" id="PF01431">
    <property type="entry name" value="Peptidase_M13"/>
    <property type="match status" value="1"/>
</dbReference>
<name>A0AAV2Z7B7_9STRA</name>
<evidence type="ECO:0000256" key="1">
    <source>
        <dbReference type="ARBA" id="ARBA00007357"/>
    </source>
</evidence>
<dbReference type="GO" id="GO:0016485">
    <property type="term" value="P:protein processing"/>
    <property type="evidence" value="ECO:0007669"/>
    <property type="project" value="TreeGrafter"/>
</dbReference>
<accession>A0AAV2Z7B7</accession>
<organism evidence="3 4">
    <name type="scientific">Lagenidium giganteum</name>
    <dbReference type="NCBI Taxonomy" id="4803"/>
    <lineage>
        <taxon>Eukaryota</taxon>
        <taxon>Sar</taxon>
        <taxon>Stramenopiles</taxon>
        <taxon>Oomycota</taxon>
        <taxon>Peronosporomycetes</taxon>
        <taxon>Pythiales</taxon>
        <taxon>Pythiaceae</taxon>
    </lineage>
</organism>
<dbReference type="PANTHER" id="PTHR11733">
    <property type="entry name" value="ZINC METALLOPROTEASE FAMILY M13 NEPRILYSIN-RELATED"/>
    <property type="match status" value="1"/>
</dbReference>
<proteinExistence type="inferred from homology"/>
<dbReference type="EMBL" id="DAKRPA010000035">
    <property type="protein sequence ID" value="DBA02206.1"/>
    <property type="molecule type" value="Genomic_DNA"/>
</dbReference>
<dbReference type="InterPro" id="IPR024079">
    <property type="entry name" value="MetalloPept_cat_dom_sf"/>
</dbReference>
<dbReference type="SUPFAM" id="SSF55486">
    <property type="entry name" value="Metalloproteases ('zincins'), catalytic domain"/>
    <property type="match status" value="1"/>
</dbReference>
<reference evidence="3" key="2">
    <citation type="journal article" date="2023" name="Microbiol Resour">
        <title>Decontamination and Annotation of the Draft Genome Sequence of the Oomycete Lagenidium giganteum ARSEF 373.</title>
        <authorList>
            <person name="Morgan W.R."/>
            <person name="Tartar A."/>
        </authorList>
    </citation>
    <scope>NUCLEOTIDE SEQUENCE</scope>
    <source>
        <strain evidence="3">ARSEF 373</strain>
    </source>
</reference>
<dbReference type="InterPro" id="IPR000718">
    <property type="entry name" value="Peptidase_M13"/>
</dbReference>
<comment type="similarity">
    <text evidence="1">Belongs to the peptidase M13 family.</text>
</comment>
<keyword evidence="4" id="KW-1185">Reference proteome</keyword>
<evidence type="ECO:0000313" key="4">
    <source>
        <dbReference type="Proteomes" id="UP001146120"/>
    </source>
</evidence>